<reference evidence="2 3" key="1">
    <citation type="submission" date="2020-02" db="EMBL/GenBank/DDBJ databases">
        <title>Genome sequence of strain CCNWXJ40-4.</title>
        <authorList>
            <person name="Gao J."/>
            <person name="Sun J."/>
        </authorList>
    </citation>
    <scope>NUCLEOTIDE SEQUENCE [LARGE SCALE GENOMIC DNA]</scope>
    <source>
        <strain evidence="2 3">CCNWXJ 40-4</strain>
    </source>
</reference>
<organism evidence="2 3">
    <name type="scientific">Allomesorhizobium camelthorni</name>
    <dbReference type="NCBI Taxonomy" id="475069"/>
    <lineage>
        <taxon>Bacteria</taxon>
        <taxon>Pseudomonadati</taxon>
        <taxon>Pseudomonadota</taxon>
        <taxon>Alphaproteobacteria</taxon>
        <taxon>Hyphomicrobiales</taxon>
        <taxon>Phyllobacteriaceae</taxon>
        <taxon>Allomesorhizobium</taxon>
    </lineage>
</organism>
<protein>
    <recommendedName>
        <fullName evidence="4">Flagellar FliJ protein</fullName>
    </recommendedName>
</protein>
<feature type="region of interest" description="Disordered" evidence="1">
    <location>
        <begin position="104"/>
        <end position="127"/>
    </location>
</feature>
<name>A0A6G4WBV4_9HYPH</name>
<evidence type="ECO:0000313" key="3">
    <source>
        <dbReference type="Proteomes" id="UP001642900"/>
    </source>
</evidence>
<gene>
    <name evidence="2" type="ORF">G6N73_11085</name>
</gene>
<evidence type="ECO:0000256" key="1">
    <source>
        <dbReference type="SAM" id="MobiDB-lite"/>
    </source>
</evidence>
<dbReference type="Proteomes" id="UP001642900">
    <property type="component" value="Unassembled WGS sequence"/>
</dbReference>
<dbReference type="AlphaFoldDB" id="A0A6G4WBV4"/>
<evidence type="ECO:0000313" key="2">
    <source>
        <dbReference type="EMBL" id="NGO51716.1"/>
    </source>
</evidence>
<keyword evidence="3" id="KW-1185">Reference proteome</keyword>
<comment type="caution">
    <text evidence="2">The sequence shown here is derived from an EMBL/GenBank/DDBJ whole genome shotgun (WGS) entry which is preliminary data.</text>
</comment>
<dbReference type="EMBL" id="JAAKZF010000011">
    <property type="protein sequence ID" value="NGO51716.1"/>
    <property type="molecule type" value="Genomic_DNA"/>
</dbReference>
<accession>A0A6G4WBV4</accession>
<dbReference type="RefSeq" id="WP_165027534.1">
    <property type="nucleotide sequence ID" value="NZ_JAAKZF010000011.1"/>
</dbReference>
<sequence length="127" mass="14749">MTTRKERLRKLVTVQEQLKALHETRHAGFVSAAAAAGQEAAELAARFDARESMSVLFPEVYNRRIGQALARQEKNLQLTREEADRIATATARTNMVERAYRDIRRQDDRDHADRERLEMIERKRQGE</sequence>
<proteinExistence type="predicted"/>
<evidence type="ECO:0008006" key="4">
    <source>
        <dbReference type="Google" id="ProtNLM"/>
    </source>
</evidence>